<gene>
    <name evidence="1" type="ORF">D9V32_15595</name>
</gene>
<keyword evidence="2" id="KW-1185">Reference proteome</keyword>
<protein>
    <submittedName>
        <fullName evidence="1">Uncharacterized protein</fullName>
    </submittedName>
</protein>
<evidence type="ECO:0000313" key="1">
    <source>
        <dbReference type="EMBL" id="RLP72316.1"/>
    </source>
</evidence>
<dbReference type="Proteomes" id="UP000272503">
    <property type="component" value="Unassembled WGS sequence"/>
</dbReference>
<accession>A0A3L6ZWC5</accession>
<name>A0A3L6ZWC5_9MICO</name>
<organism evidence="1 2">
    <name type="scientific">Mycetocola tolaasinivorans</name>
    <dbReference type="NCBI Taxonomy" id="76635"/>
    <lineage>
        <taxon>Bacteria</taxon>
        <taxon>Bacillati</taxon>
        <taxon>Actinomycetota</taxon>
        <taxon>Actinomycetes</taxon>
        <taxon>Micrococcales</taxon>
        <taxon>Microbacteriaceae</taxon>
        <taxon>Mycetocola</taxon>
    </lineage>
</organism>
<dbReference type="AlphaFoldDB" id="A0A3L6ZWC5"/>
<proteinExistence type="predicted"/>
<evidence type="ECO:0000313" key="2">
    <source>
        <dbReference type="Proteomes" id="UP000272503"/>
    </source>
</evidence>
<comment type="caution">
    <text evidence="1">The sequence shown here is derived from an EMBL/GenBank/DDBJ whole genome shotgun (WGS) entry which is preliminary data.</text>
</comment>
<reference evidence="1 2" key="1">
    <citation type="submission" date="2018-10" db="EMBL/GenBank/DDBJ databases">
        <authorList>
            <person name="Li J."/>
        </authorList>
    </citation>
    <scope>NUCLEOTIDE SEQUENCE [LARGE SCALE GENOMIC DNA]</scope>
    <source>
        <strain evidence="1 2">IF 016277</strain>
    </source>
</reference>
<sequence length="74" mass="8479">MSKGERLRVVEVPLFDLAPRLTVEERARQIYEAAPARSAFSRKPIPFDAAWPGTRTITRAWDQAWKEHEGDTTP</sequence>
<dbReference type="RefSeq" id="WP_147440509.1">
    <property type="nucleotide sequence ID" value="NZ_RCUX01000018.1"/>
</dbReference>
<dbReference type="EMBL" id="RCUX01000018">
    <property type="protein sequence ID" value="RLP72316.1"/>
    <property type="molecule type" value="Genomic_DNA"/>
</dbReference>